<dbReference type="Gene3D" id="1.10.10.60">
    <property type="entry name" value="Homeodomain-like"/>
    <property type="match status" value="1"/>
</dbReference>
<dbReference type="PANTHER" id="PTHR32071">
    <property type="entry name" value="TRANSCRIPTIONAL REGULATORY PROTEIN"/>
    <property type="match status" value="1"/>
</dbReference>
<dbReference type="GO" id="GO:0005524">
    <property type="term" value="F:ATP binding"/>
    <property type="evidence" value="ECO:0007669"/>
    <property type="project" value="UniProtKB-KW"/>
</dbReference>
<keyword evidence="4" id="KW-0238">DNA-binding</keyword>
<sequence length="463" mass="51319">MSESSRKLLIVEDDPGLLNQLKWCFESYDVVTASDRSSAIAELRRHEPLVVLQDLGLPPNPDGVEEGLATLQETVKLSPFTKVIVVTGHGDQQNALRAIALGAYDFYQKPVDTDTLQLIVDRAFNIAELESENRRLQAVATQSPLEGIVAASDAMLQVCRMIEKVAPTNVTTLLLGESGTGKELLSRAIHRLSPRRDKRFVAINCAAIPENLLESELFGYEKGAFTGAARQTPGKVEMADGGTLFLDEIGDMPMSLQAKMLRFLQERVVERVGGREEIPVDVRVVCATNQNPVELIKQDLFREDLYYRVCEITIDIPPFRDREEGRLILARVLLNKYAEQQKRAISGFSDDAAEAIEAYSWPGNVRELENKVKSAVIMADGKQVTAADLGLAGVDAEEETLNLREVRQHAESKAIRKALMKNFGNISRTAELLGVTRPTLYDLLSKYGLSAEAYSKRANETKE</sequence>
<dbReference type="STRING" id="1548547.BA177_07005"/>
<dbReference type="SUPFAM" id="SSF46689">
    <property type="entry name" value="Homeodomain-like"/>
    <property type="match status" value="1"/>
</dbReference>
<dbReference type="PROSITE" id="PS50110">
    <property type="entry name" value="RESPONSE_REGULATORY"/>
    <property type="match status" value="1"/>
</dbReference>
<dbReference type="Gene3D" id="3.40.50.2300">
    <property type="match status" value="1"/>
</dbReference>
<evidence type="ECO:0000256" key="1">
    <source>
        <dbReference type="ARBA" id="ARBA00022741"/>
    </source>
</evidence>
<dbReference type="GO" id="GO:0006355">
    <property type="term" value="P:regulation of DNA-templated transcription"/>
    <property type="evidence" value="ECO:0007669"/>
    <property type="project" value="InterPro"/>
</dbReference>
<dbReference type="CDD" id="cd00009">
    <property type="entry name" value="AAA"/>
    <property type="match status" value="1"/>
</dbReference>
<feature type="domain" description="Response regulatory" evidence="8">
    <location>
        <begin position="7"/>
        <end position="124"/>
    </location>
</feature>
<evidence type="ECO:0000256" key="3">
    <source>
        <dbReference type="ARBA" id="ARBA00023015"/>
    </source>
</evidence>
<keyword evidence="5" id="KW-0804">Transcription</keyword>
<dbReference type="NCBIfam" id="TIGR02915">
    <property type="entry name" value="PEP_resp_reg"/>
    <property type="match status" value="1"/>
</dbReference>
<dbReference type="EMBL" id="CP016268">
    <property type="protein sequence ID" value="ANO50991.1"/>
    <property type="molecule type" value="Genomic_DNA"/>
</dbReference>
<evidence type="ECO:0000256" key="6">
    <source>
        <dbReference type="PROSITE-ProRule" id="PRU00169"/>
    </source>
</evidence>
<dbReference type="PROSITE" id="PS50045">
    <property type="entry name" value="SIGMA54_INTERACT_4"/>
    <property type="match status" value="1"/>
</dbReference>
<dbReference type="FunFam" id="3.40.50.300:FF:000006">
    <property type="entry name" value="DNA-binding transcriptional regulator NtrC"/>
    <property type="match status" value="1"/>
</dbReference>
<dbReference type="InterPro" id="IPR009057">
    <property type="entry name" value="Homeodomain-like_sf"/>
</dbReference>
<dbReference type="AlphaFoldDB" id="A0A193LEV9"/>
<dbReference type="PROSITE" id="PS00688">
    <property type="entry name" value="SIGMA54_INTERACT_3"/>
    <property type="match status" value="1"/>
</dbReference>
<evidence type="ECO:0000259" key="7">
    <source>
        <dbReference type="PROSITE" id="PS50045"/>
    </source>
</evidence>
<keyword evidence="6" id="KW-0597">Phosphoprotein</keyword>
<dbReference type="SMART" id="SM00382">
    <property type="entry name" value="AAA"/>
    <property type="match status" value="1"/>
</dbReference>
<evidence type="ECO:0000256" key="2">
    <source>
        <dbReference type="ARBA" id="ARBA00022840"/>
    </source>
</evidence>
<keyword evidence="10" id="KW-1185">Reference proteome</keyword>
<name>A0A193LEV9_9GAMM</name>
<dbReference type="InterPro" id="IPR001789">
    <property type="entry name" value="Sig_transdc_resp-reg_receiver"/>
</dbReference>
<dbReference type="InterPro" id="IPR011006">
    <property type="entry name" value="CheY-like_superfamily"/>
</dbReference>
<evidence type="ECO:0000256" key="5">
    <source>
        <dbReference type="ARBA" id="ARBA00023163"/>
    </source>
</evidence>
<dbReference type="PROSITE" id="PS00676">
    <property type="entry name" value="SIGMA54_INTERACT_2"/>
    <property type="match status" value="1"/>
</dbReference>
<feature type="modified residue" description="4-aspartylphosphate" evidence="6">
    <location>
        <position position="54"/>
    </location>
</feature>
<dbReference type="Gene3D" id="3.40.50.300">
    <property type="entry name" value="P-loop containing nucleotide triphosphate hydrolases"/>
    <property type="match status" value="1"/>
</dbReference>
<keyword evidence="2" id="KW-0067">ATP-binding</keyword>
<evidence type="ECO:0000259" key="8">
    <source>
        <dbReference type="PROSITE" id="PS50110"/>
    </source>
</evidence>
<dbReference type="InterPro" id="IPR025944">
    <property type="entry name" value="Sigma_54_int_dom_CS"/>
</dbReference>
<dbReference type="OrthoDB" id="9804019at2"/>
<dbReference type="InterPro" id="IPR058031">
    <property type="entry name" value="AAA_lid_NorR"/>
</dbReference>
<dbReference type="Pfam" id="PF00072">
    <property type="entry name" value="Response_reg"/>
    <property type="match status" value="1"/>
</dbReference>
<dbReference type="GO" id="GO:0043565">
    <property type="term" value="F:sequence-specific DNA binding"/>
    <property type="evidence" value="ECO:0007669"/>
    <property type="project" value="InterPro"/>
</dbReference>
<proteinExistence type="predicted"/>
<dbReference type="SUPFAM" id="SSF52172">
    <property type="entry name" value="CheY-like"/>
    <property type="match status" value="1"/>
</dbReference>
<dbReference type="Pfam" id="PF00158">
    <property type="entry name" value="Sigma54_activat"/>
    <property type="match status" value="1"/>
</dbReference>
<dbReference type="Pfam" id="PF02954">
    <property type="entry name" value="HTH_8"/>
    <property type="match status" value="1"/>
</dbReference>
<keyword evidence="3" id="KW-0805">Transcription regulation</keyword>
<dbReference type="InterPro" id="IPR025943">
    <property type="entry name" value="Sigma_54_int_dom_ATP-bd_2"/>
</dbReference>
<protein>
    <submittedName>
        <fullName evidence="9">PEP-CTERM-box response regulator transcription factor</fullName>
    </submittedName>
</protein>
<dbReference type="InterPro" id="IPR003593">
    <property type="entry name" value="AAA+_ATPase"/>
</dbReference>
<dbReference type="SUPFAM" id="SSF52540">
    <property type="entry name" value="P-loop containing nucleoside triphosphate hydrolases"/>
    <property type="match status" value="1"/>
</dbReference>
<dbReference type="Gene3D" id="1.10.8.60">
    <property type="match status" value="1"/>
</dbReference>
<dbReference type="SMART" id="SM00448">
    <property type="entry name" value="REC"/>
    <property type="match status" value="1"/>
</dbReference>
<dbReference type="InterPro" id="IPR002197">
    <property type="entry name" value="HTH_Fis"/>
</dbReference>
<dbReference type="PANTHER" id="PTHR32071:SF113">
    <property type="entry name" value="ALGINATE BIOSYNTHESIS TRANSCRIPTIONAL REGULATORY PROTEIN ALGB"/>
    <property type="match status" value="1"/>
</dbReference>
<evidence type="ECO:0000313" key="9">
    <source>
        <dbReference type="EMBL" id="ANO50991.1"/>
    </source>
</evidence>
<keyword evidence="1" id="KW-0547">Nucleotide-binding</keyword>
<gene>
    <name evidence="9" type="ORF">BA177_07005</name>
</gene>
<organism evidence="9 10">
    <name type="scientific">Woeseia oceani</name>
    <dbReference type="NCBI Taxonomy" id="1548547"/>
    <lineage>
        <taxon>Bacteria</taxon>
        <taxon>Pseudomonadati</taxon>
        <taxon>Pseudomonadota</taxon>
        <taxon>Gammaproteobacteria</taxon>
        <taxon>Woeseiales</taxon>
        <taxon>Woeseiaceae</taxon>
        <taxon>Woeseia</taxon>
    </lineage>
</organism>
<dbReference type="RefSeq" id="WP_068614701.1">
    <property type="nucleotide sequence ID" value="NZ_CP016268.1"/>
</dbReference>
<dbReference type="InterPro" id="IPR014264">
    <property type="entry name" value="PEP-CTERM_resp_reg"/>
</dbReference>
<dbReference type="Pfam" id="PF25601">
    <property type="entry name" value="AAA_lid_14"/>
    <property type="match status" value="1"/>
</dbReference>
<evidence type="ECO:0000313" key="10">
    <source>
        <dbReference type="Proteomes" id="UP000092695"/>
    </source>
</evidence>
<dbReference type="PRINTS" id="PR01590">
    <property type="entry name" value="HTHFIS"/>
</dbReference>
<feature type="domain" description="Sigma-54 factor interaction" evidence="7">
    <location>
        <begin position="148"/>
        <end position="377"/>
    </location>
</feature>
<reference evidence="9 10" key="1">
    <citation type="submission" date="2016-06" db="EMBL/GenBank/DDBJ databases">
        <title>Complete genome sequence of a deep-branching marine Gamma Proteobacterium Woeseia oceani type strain XK5.</title>
        <authorList>
            <person name="Mu D."/>
            <person name="Du Z."/>
        </authorList>
    </citation>
    <scope>NUCLEOTIDE SEQUENCE [LARGE SCALE GENOMIC DNA]</scope>
    <source>
        <strain evidence="9 10">XK5</strain>
    </source>
</reference>
<dbReference type="Proteomes" id="UP000092695">
    <property type="component" value="Chromosome"/>
</dbReference>
<dbReference type="KEGG" id="woc:BA177_07005"/>
<evidence type="ECO:0000256" key="4">
    <source>
        <dbReference type="ARBA" id="ARBA00023125"/>
    </source>
</evidence>
<dbReference type="GO" id="GO:0000160">
    <property type="term" value="P:phosphorelay signal transduction system"/>
    <property type="evidence" value="ECO:0007669"/>
    <property type="project" value="InterPro"/>
</dbReference>
<accession>A0A193LEV9</accession>
<dbReference type="InterPro" id="IPR027417">
    <property type="entry name" value="P-loop_NTPase"/>
</dbReference>
<dbReference type="InterPro" id="IPR002078">
    <property type="entry name" value="Sigma_54_int"/>
</dbReference>